<feature type="domain" description="Nephrocystin 3-like N-terminal" evidence="4">
    <location>
        <begin position="199"/>
        <end position="363"/>
    </location>
</feature>
<dbReference type="InterPro" id="IPR036770">
    <property type="entry name" value="Ankyrin_rpt-contain_sf"/>
</dbReference>
<evidence type="ECO:0000313" key="5">
    <source>
        <dbReference type="EMBL" id="KAF2786525.1"/>
    </source>
</evidence>
<evidence type="ECO:0000256" key="2">
    <source>
        <dbReference type="PROSITE-ProRule" id="PRU00023"/>
    </source>
</evidence>
<dbReference type="InterPro" id="IPR002110">
    <property type="entry name" value="Ankyrin_rpt"/>
</dbReference>
<dbReference type="PANTHER" id="PTHR10039:SF15">
    <property type="entry name" value="NACHT DOMAIN-CONTAINING PROTEIN"/>
    <property type="match status" value="1"/>
</dbReference>
<dbReference type="PANTHER" id="PTHR10039">
    <property type="entry name" value="AMELOGENIN"/>
    <property type="match status" value="1"/>
</dbReference>
<organism evidence="5 6">
    <name type="scientific">Melanomma pulvis-pyrius CBS 109.77</name>
    <dbReference type="NCBI Taxonomy" id="1314802"/>
    <lineage>
        <taxon>Eukaryota</taxon>
        <taxon>Fungi</taxon>
        <taxon>Dikarya</taxon>
        <taxon>Ascomycota</taxon>
        <taxon>Pezizomycotina</taxon>
        <taxon>Dothideomycetes</taxon>
        <taxon>Pleosporomycetidae</taxon>
        <taxon>Pleosporales</taxon>
        <taxon>Melanommataceae</taxon>
        <taxon>Melanomma</taxon>
    </lineage>
</organism>
<dbReference type="PROSITE" id="PS50088">
    <property type="entry name" value="ANK_REPEAT"/>
    <property type="match status" value="1"/>
</dbReference>
<dbReference type="Proteomes" id="UP000799757">
    <property type="component" value="Unassembled WGS sequence"/>
</dbReference>
<keyword evidence="2" id="KW-0040">ANK repeat</keyword>
<dbReference type="InterPro" id="IPR056884">
    <property type="entry name" value="NPHP3-like_N"/>
</dbReference>
<dbReference type="OrthoDB" id="195446at2759"/>
<proteinExistence type="predicted"/>
<evidence type="ECO:0000259" key="3">
    <source>
        <dbReference type="Pfam" id="PF22939"/>
    </source>
</evidence>
<name>A0A6A6WRJ9_9PLEO</name>
<reference evidence="5" key="1">
    <citation type="journal article" date="2020" name="Stud. Mycol.">
        <title>101 Dothideomycetes genomes: a test case for predicting lifestyles and emergence of pathogens.</title>
        <authorList>
            <person name="Haridas S."/>
            <person name="Albert R."/>
            <person name="Binder M."/>
            <person name="Bloem J."/>
            <person name="Labutti K."/>
            <person name="Salamov A."/>
            <person name="Andreopoulos B."/>
            <person name="Baker S."/>
            <person name="Barry K."/>
            <person name="Bills G."/>
            <person name="Bluhm B."/>
            <person name="Cannon C."/>
            <person name="Castanera R."/>
            <person name="Culley D."/>
            <person name="Daum C."/>
            <person name="Ezra D."/>
            <person name="Gonzalez J."/>
            <person name="Henrissat B."/>
            <person name="Kuo A."/>
            <person name="Liang C."/>
            <person name="Lipzen A."/>
            <person name="Lutzoni F."/>
            <person name="Magnuson J."/>
            <person name="Mondo S."/>
            <person name="Nolan M."/>
            <person name="Ohm R."/>
            <person name="Pangilinan J."/>
            <person name="Park H.-J."/>
            <person name="Ramirez L."/>
            <person name="Alfaro M."/>
            <person name="Sun H."/>
            <person name="Tritt A."/>
            <person name="Yoshinaga Y."/>
            <person name="Zwiers L.-H."/>
            <person name="Turgeon B."/>
            <person name="Goodwin S."/>
            <person name="Spatafora J."/>
            <person name="Crous P."/>
            <person name="Grigoriev I."/>
        </authorList>
    </citation>
    <scope>NUCLEOTIDE SEQUENCE</scope>
    <source>
        <strain evidence="5">CBS 109.77</strain>
    </source>
</reference>
<dbReference type="Gene3D" id="3.40.50.300">
    <property type="entry name" value="P-loop containing nucleotide triphosphate hydrolases"/>
    <property type="match status" value="1"/>
</dbReference>
<dbReference type="Pfam" id="PF24883">
    <property type="entry name" value="NPHP3_N"/>
    <property type="match status" value="1"/>
</dbReference>
<keyword evidence="6" id="KW-1185">Reference proteome</keyword>
<dbReference type="AlphaFoldDB" id="A0A6A6WRJ9"/>
<accession>A0A6A6WRJ9</accession>
<evidence type="ECO:0000259" key="4">
    <source>
        <dbReference type="Pfam" id="PF24883"/>
    </source>
</evidence>
<dbReference type="Pfam" id="PF13637">
    <property type="entry name" value="Ank_4"/>
    <property type="match status" value="1"/>
</dbReference>
<keyword evidence="1" id="KW-0677">Repeat</keyword>
<dbReference type="InterPro" id="IPR027417">
    <property type="entry name" value="P-loop_NTPase"/>
</dbReference>
<feature type="repeat" description="ANK" evidence="2">
    <location>
        <begin position="613"/>
        <end position="640"/>
    </location>
</feature>
<sequence length="660" mass="74352">MDPLSVTASIIAVLQLSAKVLVYLNYVKDSPKDRMQCAVEMSNLCSLLYKLRDHAENGDPTQPWYTAVQGLAVKNGPLEQFKQALEMLQTKMTDGGRLKKAGEALMWKFKKEEIAGILDQIERLKSLVEIALQMDHFKLSQAIRDDTTAIRTHIPAIHSGVDNIRQDQDYEKHCRLVEWISPTDYPAQQSDTIKRRQEGTGQWFLDAPEVAKWLSEPKGTLFCPGIPGAGKTMVAAIAIDYLLKLVRNSSHGVAYVYCNYKSQEEQDVSSMLAAILKQLVQGQLSTVEHIEQLHQQHANRGTMPSLNEIFSTLQNVLAHYPTVYLVIDALDECKTSDGTCRQFLAKIRDLQAGQDLRLMATSRFIPDIMDEFEESFKLEVQASKEDVKRFVAAQTYRLPRCIQRDPALQEMVQDKIVEAVDGMFLLARLHTDSLLDKRTAKDVKLTLARLSKGSTALKYAYRDALDRIEILSWITFARRPLTTAEICCALAVEPDETELDPENIPDVEDLVSVCAGLVVVDQESAVIRLVHYTTQEYFERIRDTWNPDAQAHIATTCLTYLSFGVFESGSCSTDEAFEERLQQNKFLHYAAKHWGDHARADETAVSALAIQFLLRSTEHGHYKMTKLLFDKGADINAHDHYFGNALQIASAGGHEPIVKL</sequence>
<gene>
    <name evidence="5" type="ORF">K505DRAFT_289577</name>
</gene>
<dbReference type="InterPro" id="IPR054471">
    <property type="entry name" value="GPIID_WHD"/>
</dbReference>
<dbReference type="SUPFAM" id="SSF52540">
    <property type="entry name" value="P-loop containing nucleoside triphosphate hydrolases"/>
    <property type="match status" value="1"/>
</dbReference>
<evidence type="ECO:0000313" key="6">
    <source>
        <dbReference type="Proteomes" id="UP000799757"/>
    </source>
</evidence>
<feature type="non-terminal residue" evidence="5">
    <location>
        <position position="660"/>
    </location>
</feature>
<protein>
    <submittedName>
        <fullName evidence="5">Uncharacterized protein</fullName>
    </submittedName>
</protein>
<feature type="domain" description="GPI inositol-deacylase winged helix" evidence="3">
    <location>
        <begin position="469"/>
        <end position="538"/>
    </location>
</feature>
<dbReference type="EMBL" id="MU002449">
    <property type="protein sequence ID" value="KAF2786525.1"/>
    <property type="molecule type" value="Genomic_DNA"/>
</dbReference>
<dbReference type="Pfam" id="PF22939">
    <property type="entry name" value="WHD_GPIID"/>
    <property type="match status" value="1"/>
</dbReference>
<dbReference type="SUPFAM" id="SSF48403">
    <property type="entry name" value="Ankyrin repeat"/>
    <property type="match status" value="1"/>
</dbReference>
<dbReference type="Gene3D" id="1.25.40.20">
    <property type="entry name" value="Ankyrin repeat-containing domain"/>
    <property type="match status" value="1"/>
</dbReference>
<evidence type="ECO:0000256" key="1">
    <source>
        <dbReference type="ARBA" id="ARBA00022737"/>
    </source>
</evidence>